<dbReference type="RefSeq" id="WP_390267208.1">
    <property type="nucleotide sequence ID" value="NZ_JBHRSA010000004.1"/>
</dbReference>
<comment type="caution">
    <text evidence="10">The sequence shown here is derived from an EMBL/GenBank/DDBJ whole genome shotgun (WGS) entry which is preliminary data.</text>
</comment>
<evidence type="ECO:0000259" key="9">
    <source>
        <dbReference type="PROSITE" id="PS52035"/>
    </source>
</evidence>
<comment type="similarity">
    <text evidence="2 7">Belongs to the peptidase M14 family.</text>
</comment>
<comment type="cofactor">
    <cofactor evidence="1">
        <name>Zn(2+)</name>
        <dbReference type="ChEBI" id="CHEBI:29105"/>
    </cofactor>
</comment>
<dbReference type="InterPro" id="IPR034274">
    <property type="entry name" value="ENP1_M14_CPD"/>
</dbReference>
<dbReference type="PANTHER" id="PTHR11705:SF143">
    <property type="entry name" value="SLL0236 PROTEIN"/>
    <property type="match status" value="1"/>
</dbReference>
<evidence type="ECO:0000313" key="10">
    <source>
        <dbReference type="EMBL" id="MFC3038881.1"/>
    </source>
</evidence>
<dbReference type="GO" id="GO:0004180">
    <property type="term" value="F:carboxypeptidase activity"/>
    <property type="evidence" value="ECO:0007669"/>
    <property type="project" value="UniProtKB-KW"/>
</dbReference>
<dbReference type="PROSITE" id="PS52035">
    <property type="entry name" value="PEPTIDASE_M14"/>
    <property type="match status" value="1"/>
</dbReference>
<dbReference type="Pfam" id="PF00246">
    <property type="entry name" value="Peptidase_M14"/>
    <property type="match status" value="1"/>
</dbReference>
<dbReference type="SMART" id="SM00631">
    <property type="entry name" value="Zn_pept"/>
    <property type="match status" value="1"/>
</dbReference>
<keyword evidence="10" id="KW-0121">Carboxypeptidase</keyword>
<proteinExistence type="inferred from homology"/>
<keyword evidence="4" id="KW-0378">Hydrolase</keyword>
<gene>
    <name evidence="10" type="ORF">ACFOGI_01270</name>
</gene>
<evidence type="ECO:0000313" key="11">
    <source>
        <dbReference type="Proteomes" id="UP001595279"/>
    </source>
</evidence>
<dbReference type="PANTHER" id="PTHR11705">
    <property type="entry name" value="PROTEASE FAMILY M14 CARBOXYPEPTIDASE A,B"/>
    <property type="match status" value="1"/>
</dbReference>
<dbReference type="InterPro" id="IPR036779">
    <property type="entry name" value="LysM_dom_sf"/>
</dbReference>
<dbReference type="InterPro" id="IPR000834">
    <property type="entry name" value="Peptidase_M14"/>
</dbReference>
<name>A0ABV7CR28_9BACI</name>
<keyword evidence="11" id="KW-1185">Reference proteome</keyword>
<sequence length="396" mass="44873">MEITVRPGDSYWYYSQLFDVPLILIQDSNPQINPDQLFPGRQIQIPGYEVLQYTITANDSLWSIAMNQNLPIDSLFLLNQMVDPMALPVGSQLFIPRRINELVISDINGYTYEKMSRDIERLVNIYPFIAAGSAGSSVMGKQMTELRVGDGPRNVHINGSFHANEWITTPVIIRFLNEYARALTNSLPLRGLFMLPSYMDYTLSTVPMVNPDGVNLVINGASSAGDFQREVLQINNGNDDFSNWKANIHGVDLNNQFPALWEIESERKPSVPQPRDFPGFSPLSEPESIAMAELANRRDFLRVIAFHTQGEVIFWGFEGIEPPESESIAEEFARTSGYTSIQYVDSYAGYKDWFIQKFRRPGFTIELGRGINPLPLEQFAEIYEESLGIMLANLYL</sequence>
<evidence type="ECO:0000256" key="2">
    <source>
        <dbReference type="ARBA" id="ARBA00005988"/>
    </source>
</evidence>
<dbReference type="EMBL" id="JBHRSA010000004">
    <property type="protein sequence ID" value="MFC3038881.1"/>
    <property type="molecule type" value="Genomic_DNA"/>
</dbReference>
<dbReference type="InterPro" id="IPR018392">
    <property type="entry name" value="LysM"/>
</dbReference>
<dbReference type="CDD" id="cd00118">
    <property type="entry name" value="LysM"/>
    <property type="match status" value="2"/>
</dbReference>
<keyword evidence="6" id="KW-0482">Metalloprotease</keyword>
<dbReference type="SMART" id="SM00257">
    <property type="entry name" value="LysM"/>
    <property type="match status" value="2"/>
</dbReference>
<evidence type="ECO:0000256" key="4">
    <source>
        <dbReference type="ARBA" id="ARBA00022801"/>
    </source>
</evidence>
<dbReference type="CDD" id="cd06229">
    <property type="entry name" value="M14_Endopeptidase_I"/>
    <property type="match status" value="1"/>
</dbReference>
<feature type="domain" description="Peptidase M14" evidence="9">
    <location>
        <begin position="108"/>
        <end position="394"/>
    </location>
</feature>
<feature type="domain" description="LysM" evidence="8">
    <location>
        <begin position="1"/>
        <end position="45"/>
    </location>
</feature>
<feature type="domain" description="LysM" evidence="8">
    <location>
        <begin position="51"/>
        <end position="95"/>
    </location>
</feature>
<evidence type="ECO:0000259" key="8">
    <source>
        <dbReference type="PROSITE" id="PS51782"/>
    </source>
</evidence>
<dbReference type="PROSITE" id="PS51782">
    <property type="entry name" value="LYSM"/>
    <property type="match status" value="2"/>
</dbReference>
<dbReference type="Pfam" id="PF01476">
    <property type="entry name" value="LysM"/>
    <property type="match status" value="2"/>
</dbReference>
<keyword evidence="3" id="KW-0645">Protease</keyword>
<evidence type="ECO:0000256" key="5">
    <source>
        <dbReference type="ARBA" id="ARBA00022833"/>
    </source>
</evidence>
<dbReference type="Gene3D" id="3.10.350.10">
    <property type="entry name" value="LysM domain"/>
    <property type="match status" value="2"/>
</dbReference>
<dbReference type="SUPFAM" id="SSF54106">
    <property type="entry name" value="LysM domain"/>
    <property type="match status" value="2"/>
</dbReference>
<protein>
    <submittedName>
        <fullName evidence="10">M14 family zinc carboxypeptidase</fullName>
    </submittedName>
</protein>
<dbReference type="Proteomes" id="UP001595279">
    <property type="component" value="Unassembled WGS sequence"/>
</dbReference>
<evidence type="ECO:0000256" key="6">
    <source>
        <dbReference type="ARBA" id="ARBA00023049"/>
    </source>
</evidence>
<organism evidence="10 11">
    <name type="scientific">Virgibacillus xinjiangensis</name>
    <dbReference type="NCBI Taxonomy" id="393090"/>
    <lineage>
        <taxon>Bacteria</taxon>
        <taxon>Bacillati</taxon>
        <taxon>Bacillota</taxon>
        <taxon>Bacilli</taxon>
        <taxon>Bacillales</taxon>
        <taxon>Bacillaceae</taxon>
        <taxon>Virgibacillus</taxon>
    </lineage>
</organism>
<feature type="active site" description="Proton donor/acceptor" evidence="7">
    <location>
        <position position="366"/>
    </location>
</feature>
<keyword evidence="5" id="KW-0862">Zinc</keyword>
<accession>A0ABV7CR28</accession>
<evidence type="ECO:0000256" key="7">
    <source>
        <dbReference type="PROSITE-ProRule" id="PRU01379"/>
    </source>
</evidence>
<evidence type="ECO:0000256" key="3">
    <source>
        <dbReference type="ARBA" id="ARBA00022670"/>
    </source>
</evidence>
<dbReference type="SUPFAM" id="SSF53187">
    <property type="entry name" value="Zn-dependent exopeptidases"/>
    <property type="match status" value="1"/>
</dbReference>
<evidence type="ECO:0000256" key="1">
    <source>
        <dbReference type="ARBA" id="ARBA00001947"/>
    </source>
</evidence>
<reference evidence="11" key="1">
    <citation type="journal article" date="2019" name="Int. J. Syst. Evol. Microbiol.">
        <title>The Global Catalogue of Microorganisms (GCM) 10K type strain sequencing project: providing services to taxonomists for standard genome sequencing and annotation.</title>
        <authorList>
            <consortium name="The Broad Institute Genomics Platform"/>
            <consortium name="The Broad Institute Genome Sequencing Center for Infectious Disease"/>
            <person name="Wu L."/>
            <person name="Ma J."/>
        </authorList>
    </citation>
    <scope>NUCLEOTIDE SEQUENCE [LARGE SCALE GENOMIC DNA]</scope>
    <source>
        <strain evidence="11">KCTC 13128</strain>
    </source>
</reference>
<dbReference type="Gene3D" id="3.40.630.10">
    <property type="entry name" value="Zn peptidases"/>
    <property type="match status" value="1"/>
</dbReference>